<proteinExistence type="predicted"/>
<dbReference type="EMBL" id="CM056777">
    <property type="protein sequence ID" value="KAJ8737553.1"/>
    <property type="molecule type" value="Genomic_DNA"/>
</dbReference>
<sequence length="1271" mass="138277">MIEFTIKTLDSNNHRFSVEDEITVEQLKEKVREQMGIEPSLQRLIFCGRVLQDEKRLSEYDVQGKVVHLVQRAPPSPETRGGAPSAPNASAGADSQNGTSNMQQQIRRLMSLAGPPDYLMEQQQAMTMSPTTGRLEFIRRMIAEIKSSLASLRAHVEGEENRSSPATGESPSEQMDTEPASGTQHDEPEPLLDENGDETTDAAARAQNARRRSYRAIRALRARHSRPRDLGQLLEELETLQEQFAPYRANYVRMLRAANNPEPPIFTEEERISAQRTVDMVSDIMHSFAHAYHAVSDINFQVGQRNPRLTSEASVVRHPIPMQAHINVVQSNRRSPPQPMTYQGHQPTGAPAPQAPATPSAPAAPTTASEPSSPTAAAATVVTTAPSAPTAPTATGNTTESTAPQTTTAPAAQSQADVSVTGNGISRGPTTQTSTNASDMNTNSARSGGQATAHAGRTTQPTVNINIQPDPITYQVEIETRVPIAFPLENALLNGLTNAAAVVGGQEQAAAAGQANRRQVLLDFENLFRGLSQTGGVGGVEVVMSMEEIPQGAAVGLGNATANNNNAAGGNAAAGATAERPATVNANVGEVFLAPMPWGGPPSADLLQNIVSSVIRQGLVPGVEGVTLHIPTQQQNAGQLAPVLQALANPAGQNAVWTPHTMQLSEQAAQAAQAAYDAQAALNNQTTNGQQPAAAAVPAPATEANTQNAQQPSLHLRRATTTTRAQAVSLANLIYDRFLQCDSQHARRRLQRRREQQQQQIVAQERARAERVAAQHIEYLMHRNHHINDEHMTIIVRLLSSAPSQESWFSAFLLAVARHLFIPEPLQSMNGEPVLIPHEFMQLRVLLRNYIQNLTTRASADSSDNSILAVTDFFVNEFSDFINEMDNITPLRDEFDAYCSIRSLFRARLPVLIGAVMSDSMGDMYAARFYAIFSRLYTDFCTLISHLCVEGLDGLRQLHKTFLDLRIRYFDESIQGVVLVLANENLNAIINTLGSHCAHIQQHLHRRPGVSVPSPPPLEDDEEPTPMEVSPAALPACEEPAVSSLVTPAAVNDSSQSSAVSPPEESAAAASQATTSVAAAPPLAAHTMTSSTAPQSPVTSPTRAMAPKERSEPATPTRNASDQNIRFVPPLMILQHWGEEWVPVFTRDQQNQRQEPQEPYSDAYISGMPSRKRRCLRQTRPPTTLNGFMEESVREAANERPATVQAQTQDNTPMRMAFREYMRNYVRERSANSADYDPARYTSAARFINMPRTNSVPQPQENGNGPPQEEE</sequence>
<evidence type="ECO:0000313" key="1">
    <source>
        <dbReference type="EMBL" id="KAJ8737553.1"/>
    </source>
</evidence>
<reference evidence="1" key="1">
    <citation type="submission" date="2023-03" db="EMBL/GenBank/DDBJ databases">
        <title>Chromosome-level genomes of two armyworms, Mythimna separata and Mythimna loreyi, provide insights into the biosynthesis and reception of sex pheromones.</title>
        <authorList>
            <person name="Zhao H."/>
        </authorList>
    </citation>
    <scope>NUCLEOTIDE SEQUENCE</scope>
    <source>
        <strain evidence="1">BeijingLab</strain>
    </source>
</reference>
<name>A0ACC2RBW6_9NEOP</name>
<evidence type="ECO:0000313" key="2">
    <source>
        <dbReference type="Proteomes" id="UP001231649"/>
    </source>
</evidence>
<comment type="caution">
    <text evidence="1">The sequence shown here is derived from an EMBL/GenBank/DDBJ whole genome shotgun (WGS) entry which is preliminary data.</text>
</comment>
<dbReference type="Proteomes" id="UP001231649">
    <property type="component" value="Chromosome 1"/>
</dbReference>
<gene>
    <name evidence="1" type="ORF">PYW08_000148</name>
</gene>
<organism evidence="1 2">
    <name type="scientific">Mythimna loreyi</name>
    <dbReference type="NCBI Taxonomy" id="667449"/>
    <lineage>
        <taxon>Eukaryota</taxon>
        <taxon>Metazoa</taxon>
        <taxon>Ecdysozoa</taxon>
        <taxon>Arthropoda</taxon>
        <taxon>Hexapoda</taxon>
        <taxon>Insecta</taxon>
        <taxon>Pterygota</taxon>
        <taxon>Neoptera</taxon>
        <taxon>Endopterygota</taxon>
        <taxon>Lepidoptera</taxon>
        <taxon>Glossata</taxon>
        <taxon>Ditrysia</taxon>
        <taxon>Noctuoidea</taxon>
        <taxon>Noctuidae</taxon>
        <taxon>Noctuinae</taxon>
        <taxon>Hadenini</taxon>
        <taxon>Mythimna</taxon>
    </lineage>
</organism>
<accession>A0ACC2RBW6</accession>
<protein>
    <submittedName>
        <fullName evidence="1">Uncharacterized protein</fullName>
    </submittedName>
</protein>
<keyword evidence="2" id="KW-1185">Reference proteome</keyword>